<gene>
    <name evidence="4" type="ORF">C0068_14940</name>
    <name evidence="5" type="ORF">D0911_07680</name>
</gene>
<keyword evidence="7" id="KW-1185">Reference proteome</keyword>
<dbReference type="RefSeq" id="WP_103685284.1">
    <property type="nucleotide sequence ID" value="NZ_PQGG01000034.1"/>
</dbReference>
<evidence type="ECO:0000256" key="3">
    <source>
        <dbReference type="ARBA" id="ARBA00022795"/>
    </source>
</evidence>
<evidence type="ECO:0008006" key="8">
    <source>
        <dbReference type="Google" id="ProtNLM"/>
    </source>
</evidence>
<evidence type="ECO:0000256" key="2">
    <source>
        <dbReference type="ARBA" id="ARBA00007703"/>
    </source>
</evidence>
<dbReference type="EMBL" id="RHGB01000007">
    <property type="protein sequence ID" value="RNL64640.1"/>
    <property type="molecule type" value="Genomic_DNA"/>
</dbReference>
<dbReference type="GO" id="GO:0044780">
    <property type="term" value="P:bacterial-type flagellum assembly"/>
    <property type="evidence" value="ECO:0007669"/>
    <property type="project" value="InterPro"/>
</dbReference>
<keyword evidence="3" id="KW-1005">Bacterial flagellum biogenesis</keyword>
<evidence type="ECO:0000313" key="5">
    <source>
        <dbReference type="EMBL" id="RNL64640.1"/>
    </source>
</evidence>
<reference evidence="5 7" key="2">
    <citation type="submission" date="2018-10" db="EMBL/GenBank/DDBJ databases">
        <title>Draft genome sequence of Zhongshania sp. DSW25-10.</title>
        <authorList>
            <person name="Oh J."/>
        </authorList>
    </citation>
    <scope>NUCLEOTIDE SEQUENCE [LARGE SCALE GENOMIC DNA]</scope>
    <source>
        <strain evidence="5 7">DSW25-10</strain>
    </source>
</reference>
<organism evidence="4 6">
    <name type="scientific">Zhongshania marina</name>
    <dbReference type="NCBI Taxonomy" id="2304603"/>
    <lineage>
        <taxon>Bacteria</taxon>
        <taxon>Pseudomonadati</taxon>
        <taxon>Pseudomonadota</taxon>
        <taxon>Gammaproteobacteria</taxon>
        <taxon>Cellvibrionales</taxon>
        <taxon>Spongiibacteraceae</taxon>
        <taxon>Zhongshania</taxon>
    </lineage>
</organism>
<dbReference type="InterPro" id="IPR036679">
    <property type="entry name" value="FlgN-like_sf"/>
</dbReference>
<dbReference type="AlphaFoldDB" id="A0A2S4HCX3"/>
<reference evidence="4" key="1">
    <citation type="submission" date="2018-01" db="EMBL/GenBank/DDBJ databases">
        <authorList>
            <person name="Yu X.-D."/>
        </authorList>
    </citation>
    <scope>NUCLEOTIDE SEQUENCE</scope>
    <source>
        <strain evidence="4">ZX-21</strain>
    </source>
</reference>
<dbReference type="EMBL" id="PQGG01000034">
    <property type="protein sequence ID" value="POP51835.1"/>
    <property type="molecule type" value="Genomic_DNA"/>
</dbReference>
<evidence type="ECO:0000256" key="1">
    <source>
        <dbReference type="ARBA" id="ARBA00002397"/>
    </source>
</evidence>
<protein>
    <recommendedName>
        <fullName evidence="8">Flagellar protein FlgN</fullName>
    </recommendedName>
</protein>
<evidence type="ECO:0000313" key="4">
    <source>
        <dbReference type="EMBL" id="POP51835.1"/>
    </source>
</evidence>
<evidence type="ECO:0000313" key="6">
    <source>
        <dbReference type="Proteomes" id="UP000237222"/>
    </source>
</evidence>
<sequence>MTELSDVIQHIHKHAGELESVLLSEASSLKQANSAEEIKAIAIKKMDLVQTLDQLAARRKQLMLDSSEKLQTDNTASQNAIWQDALAILSRCQMMNNQAGADIAVQSRYKQRALEILGTTHTDTPLYSASGATQYSGPKQALGKA</sequence>
<comment type="caution">
    <text evidence="4">The sequence shown here is derived from an EMBL/GenBank/DDBJ whole genome shotgun (WGS) entry which is preliminary data.</text>
</comment>
<dbReference type="Gene3D" id="1.20.58.300">
    <property type="entry name" value="FlgN-like"/>
    <property type="match status" value="1"/>
</dbReference>
<accession>A0A2S4HCX3</accession>
<dbReference type="InterPro" id="IPR007809">
    <property type="entry name" value="FlgN-like"/>
</dbReference>
<dbReference type="Proteomes" id="UP000237222">
    <property type="component" value="Unassembled WGS sequence"/>
</dbReference>
<comment type="similarity">
    <text evidence="2">Belongs to the FlgN family.</text>
</comment>
<dbReference type="SUPFAM" id="SSF140566">
    <property type="entry name" value="FlgN-like"/>
    <property type="match status" value="1"/>
</dbReference>
<proteinExistence type="inferred from homology"/>
<dbReference type="Proteomes" id="UP000274695">
    <property type="component" value="Unassembled WGS sequence"/>
</dbReference>
<dbReference type="Pfam" id="PF05130">
    <property type="entry name" value="FlgN"/>
    <property type="match status" value="1"/>
</dbReference>
<comment type="function">
    <text evidence="1">Required for the efficient initiation of filament assembly.</text>
</comment>
<dbReference type="OrthoDB" id="5741234at2"/>
<name>A0A2S4HCX3_9GAMM</name>
<evidence type="ECO:0000313" key="7">
    <source>
        <dbReference type="Proteomes" id="UP000274695"/>
    </source>
</evidence>